<evidence type="ECO:0000256" key="4">
    <source>
        <dbReference type="ARBA" id="ARBA00023136"/>
    </source>
</evidence>
<sequence>MGSWQAGENLQLCLAHRPPLVCAALALLLLGASGLGLGGFILNHGDGLRNPDIPQDWVSFMRSLGQLTLCPWNRTAAEKPPEPESHTVKLLTSLNLGDVIQNRTQQLRAAVRGHQLGQSGSSAEELVLITALVPVEKTSGTCLVFSAAPKILPSSQPPTSCSEEEEEDIVNTYAIESSKPEEECYEIWSHEGLILTKLLTMEERVLCGSRLLYFSCFLLFFCGFLCCFAAVCTHPRWDTPWQRTHI</sequence>
<evidence type="ECO:0000256" key="5">
    <source>
        <dbReference type="SAM" id="Phobius"/>
    </source>
</evidence>
<keyword evidence="3 5" id="KW-1133">Transmembrane helix</keyword>
<reference evidence="7" key="3">
    <citation type="submission" date="2025-09" db="UniProtKB">
        <authorList>
            <consortium name="Ensembl"/>
        </authorList>
    </citation>
    <scope>IDENTIFICATION</scope>
</reference>
<reference evidence="7" key="2">
    <citation type="submission" date="2025-08" db="UniProtKB">
        <authorList>
            <consortium name="Ensembl"/>
        </authorList>
    </citation>
    <scope>IDENTIFICATION</scope>
</reference>
<accession>A0A4X2KQF9</accession>
<dbReference type="RefSeq" id="XP_027718800.1">
    <property type="nucleotide sequence ID" value="XM_027862999.1"/>
</dbReference>
<evidence type="ECO:0000256" key="2">
    <source>
        <dbReference type="ARBA" id="ARBA00022692"/>
    </source>
</evidence>
<comment type="subcellular location">
    <subcellularLocation>
        <location evidence="1">Membrane</location>
    </subcellularLocation>
</comment>
<reference evidence="8" key="1">
    <citation type="submission" date="2018-12" db="EMBL/GenBank/DDBJ databases">
        <authorList>
            <person name="Yazar S."/>
        </authorList>
    </citation>
    <scope>NUCLEOTIDE SEQUENCE [LARGE SCALE GENOMIC DNA]</scope>
</reference>
<dbReference type="Proteomes" id="UP000314987">
    <property type="component" value="Unassembled WGS sequence"/>
</dbReference>
<dbReference type="InterPro" id="IPR039493">
    <property type="entry name" value="TMEM248/TMEM219"/>
</dbReference>
<feature type="transmembrane region" description="Helical" evidence="5">
    <location>
        <begin position="20"/>
        <end position="42"/>
    </location>
</feature>
<dbReference type="InterPro" id="IPR039587">
    <property type="entry name" value="TMEM248/TMEM219_dom"/>
</dbReference>
<organism evidence="7 8">
    <name type="scientific">Vombatus ursinus</name>
    <name type="common">Common wombat</name>
    <dbReference type="NCBI Taxonomy" id="29139"/>
    <lineage>
        <taxon>Eukaryota</taxon>
        <taxon>Metazoa</taxon>
        <taxon>Chordata</taxon>
        <taxon>Craniata</taxon>
        <taxon>Vertebrata</taxon>
        <taxon>Euteleostomi</taxon>
        <taxon>Mammalia</taxon>
        <taxon>Metatheria</taxon>
        <taxon>Diprotodontia</taxon>
        <taxon>Vombatidae</taxon>
        <taxon>Vombatus</taxon>
    </lineage>
</organism>
<dbReference type="Pfam" id="PF14940">
    <property type="entry name" value="TMEM219"/>
    <property type="match status" value="1"/>
</dbReference>
<dbReference type="RefSeq" id="XP_027718801.1">
    <property type="nucleotide sequence ID" value="XM_027863000.1"/>
</dbReference>
<dbReference type="OMA" id="TCYSLNF"/>
<proteinExistence type="predicted"/>
<dbReference type="GeneTree" id="ENSGT00940000153883"/>
<evidence type="ECO:0000256" key="3">
    <source>
        <dbReference type="ARBA" id="ARBA00022989"/>
    </source>
</evidence>
<dbReference type="STRING" id="29139.ENSVURP00010011600"/>
<evidence type="ECO:0000256" key="1">
    <source>
        <dbReference type="ARBA" id="ARBA00004370"/>
    </source>
</evidence>
<dbReference type="AlphaFoldDB" id="A0A4X2KQF9"/>
<evidence type="ECO:0000313" key="8">
    <source>
        <dbReference type="Proteomes" id="UP000314987"/>
    </source>
</evidence>
<dbReference type="PANTHER" id="PTHR16002">
    <property type="entry name" value="TRANSMEMBRANE PROTEIN 248-LIKE"/>
    <property type="match status" value="1"/>
</dbReference>
<protein>
    <submittedName>
        <fullName evidence="7">Transmembrane protein 219</fullName>
    </submittedName>
</protein>
<gene>
    <name evidence="7" type="primary">TMEM219</name>
</gene>
<evidence type="ECO:0000259" key="6">
    <source>
        <dbReference type="Pfam" id="PF14940"/>
    </source>
</evidence>
<keyword evidence="8" id="KW-1185">Reference proteome</keyword>
<name>A0A4X2KQF9_VOMUR</name>
<keyword evidence="4 5" id="KW-0472">Membrane</keyword>
<feature type="domain" description="TMEM248/TMEM219" evidence="6">
    <location>
        <begin position="11"/>
        <end position="175"/>
    </location>
</feature>
<dbReference type="CTD" id="124446"/>
<dbReference type="Ensembl" id="ENSVURT00010013166.1">
    <property type="protein sequence ID" value="ENSVURP00010011600.1"/>
    <property type="gene ID" value="ENSVURG00010008951.1"/>
</dbReference>
<dbReference type="OrthoDB" id="8680674at2759"/>
<dbReference type="PANTHER" id="PTHR16002:SF6">
    <property type="entry name" value="INSULIN-LIKE GROWTH FACTOR-BINDING PROTEIN 3 RECEPTOR"/>
    <property type="match status" value="1"/>
</dbReference>
<dbReference type="RefSeq" id="XP_027718799.1">
    <property type="nucleotide sequence ID" value="XM_027862998.1"/>
</dbReference>
<keyword evidence="2 5" id="KW-0812">Transmembrane</keyword>
<dbReference type="GO" id="GO:0016020">
    <property type="term" value="C:membrane"/>
    <property type="evidence" value="ECO:0007669"/>
    <property type="project" value="UniProtKB-SubCell"/>
</dbReference>
<feature type="transmembrane region" description="Helical" evidence="5">
    <location>
        <begin position="211"/>
        <end position="231"/>
    </location>
</feature>
<evidence type="ECO:0000313" key="7">
    <source>
        <dbReference type="Ensembl" id="ENSVURP00010011600.1"/>
    </source>
</evidence>
<dbReference type="GeneID" id="114043773"/>